<dbReference type="EMBL" id="BLXT01004371">
    <property type="protein sequence ID" value="GFO12084.1"/>
    <property type="molecule type" value="Genomic_DNA"/>
</dbReference>
<evidence type="ECO:0000313" key="2">
    <source>
        <dbReference type="Proteomes" id="UP000735302"/>
    </source>
</evidence>
<organism evidence="1 2">
    <name type="scientific">Plakobranchus ocellatus</name>
    <dbReference type="NCBI Taxonomy" id="259542"/>
    <lineage>
        <taxon>Eukaryota</taxon>
        <taxon>Metazoa</taxon>
        <taxon>Spiralia</taxon>
        <taxon>Lophotrochozoa</taxon>
        <taxon>Mollusca</taxon>
        <taxon>Gastropoda</taxon>
        <taxon>Heterobranchia</taxon>
        <taxon>Euthyneura</taxon>
        <taxon>Panpulmonata</taxon>
        <taxon>Sacoglossa</taxon>
        <taxon>Placobranchoidea</taxon>
        <taxon>Plakobranchidae</taxon>
        <taxon>Plakobranchus</taxon>
    </lineage>
</organism>
<reference evidence="1 2" key="1">
    <citation type="journal article" date="2021" name="Elife">
        <title>Chloroplast acquisition without the gene transfer in kleptoplastic sea slugs, Plakobranchus ocellatus.</title>
        <authorList>
            <person name="Maeda T."/>
            <person name="Takahashi S."/>
            <person name="Yoshida T."/>
            <person name="Shimamura S."/>
            <person name="Takaki Y."/>
            <person name="Nagai Y."/>
            <person name="Toyoda A."/>
            <person name="Suzuki Y."/>
            <person name="Arimoto A."/>
            <person name="Ishii H."/>
            <person name="Satoh N."/>
            <person name="Nishiyama T."/>
            <person name="Hasebe M."/>
            <person name="Maruyama T."/>
            <person name="Minagawa J."/>
            <person name="Obokata J."/>
            <person name="Shigenobu S."/>
        </authorList>
    </citation>
    <scope>NUCLEOTIDE SEQUENCE [LARGE SCALE GENOMIC DNA]</scope>
</reference>
<sequence>MQIQRVFRFTTGRGRAGCGTVPGYQWWVSDGARRSGVWAGAGAGTVDDDVGGVVPGDVVLLSVVAAAAAHVAVGEDRDAVIFVHASV</sequence>
<protein>
    <submittedName>
        <fullName evidence="1">Uncharacterized protein</fullName>
    </submittedName>
</protein>
<dbReference type="Proteomes" id="UP000735302">
    <property type="component" value="Unassembled WGS sequence"/>
</dbReference>
<name>A0AAV4B094_9GAST</name>
<keyword evidence="2" id="KW-1185">Reference proteome</keyword>
<gene>
    <name evidence="1" type="ORF">PoB_003858900</name>
</gene>
<comment type="caution">
    <text evidence="1">The sequence shown here is derived from an EMBL/GenBank/DDBJ whole genome shotgun (WGS) entry which is preliminary data.</text>
</comment>
<evidence type="ECO:0000313" key="1">
    <source>
        <dbReference type="EMBL" id="GFO12084.1"/>
    </source>
</evidence>
<proteinExistence type="predicted"/>
<dbReference type="AlphaFoldDB" id="A0AAV4B094"/>
<accession>A0AAV4B094</accession>